<evidence type="ECO:0000313" key="3">
    <source>
        <dbReference type="Proteomes" id="UP001063166"/>
    </source>
</evidence>
<feature type="region of interest" description="Disordered" evidence="1">
    <location>
        <begin position="181"/>
        <end position="217"/>
    </location>
</feature>
<evidence type="ECO:0000313" key="2">
    <source>
        <dbReference type="EMBL" id="GLB43854.1"/>
    </source>
</evidence>
<dbReference type="OrthoDB" id="3065963at2759"/>
<feature type="compositionally biased region" description="Low complexity" evidence="1">
    <location>
        <begin position="29"/>
        <end position="39"/>
    </location>
</feature>
<sequence>MQQRRFTRASNAQAHPGLPDAPRPRRSSAQVKADNAVRAAAKEEAAQQKATKIAKVAQIENEVRQKVKETNLEANRPKDKLSIPRAQRPRASPIQDNAAQAPIDRLGPAGGNPSADSYSETTRVDELSDPDGSNVESDVDMDLENDAPDTAIKKAARKKQKKGLIVRDQINAINFSAVMPEVSLPDEPTPGKRRAVDMKSAEPQTKRQKETQPLPPL</sequence>
<evidence type="ECO:0000256" key="1">
    <source>
        <dbReference type="SAM" id="MobiDB-lite"/>
    </source>
</evidence>
<feature type="compositionally biased region" description="Acidic residues" evidence="1">
    <location>
        <begin position="137"/>
        <end position="146"/>
    </location>
</feature>
<proteinExistence type="predicted"/>
<gene>
    <name evidence="2" type="ORF">LshimejAT787_1500380</name>
</gene>
<name>A0A9P3UQF0_LYOSH</name>
<protein>
    <submittedName>
        <fullName evidence="2">Uncharacterized protein</fullName>
    </submittedName>
</protein>
<feature type="compositionally biased region" description="Polar residues" evidence="1">
    <location>
        <begin position="1"/>
        <end position="13"/>
    </location>
</feature>
<feature type="region of interest" description="Disordered" evidence="1">
    <location>
        <begin position="1"/>
        <end position="146"/>
    </location>
</feature>
<dbReference type="Proteomes" id="UP001063166">
    <property type="component" value="Unassembled WGS sequence"/>
</dbReference>
<organism evidence="2 3">
    <name type="scientific">Lyophyllum shimeji</name>
    <name type="common">Hon-shimeji</name>
    <name type="synonym">Tricholoma shimeji</name>
    <dbReference type="NCBI Taxonomy" id="47721"/>
    <lineage>
        <taxon>Eukaryota</taxon>
        <taxon>Fungi</taxon>
        <taxon>Dikarya</taxon>
        <taxon>Basidiomycota</taxon>
        <taxon>Agaricomycotina</taxon>
        <taxon>Agaricomycetes</taxon>
        <taxon>Agaricomycetidae</taxon>
        <taxon>Agaricales</taxon>
        <taxon>Tricholomatineae</taxon>
        <taxon>Lyophyllaceae</taxon>
        <taxon>Lyophyllum</taxon>
    </lineage>
</organism>
<feature type="compositionally biased region" description="Basic and acidic residues" evidence="1">
    <location>
        <begin position="61"/>
        <end position="82"/>
    </location>
</feature>
<accession>A0A9P3UQF0</accession>
<reference evidence="2" key="1">
    <citation type="submission" date="2022-07" db="EMBL/GenBank/DDBJ databases">
        <title>The genome of Lyophyllum shimeji provides insight into the initial evolution of ectomycorrhizal fungal genome.</title>
        <authorList>
            <person name="Kobayashi Y."/>
            <person name="Shibata T."/>
            <person name="Hirakawa H."/>
            <person name="Shigenobu S."/>
            <person name="Nishiyama T."/>
            <person name="Yamada A."/>
            <person name="Hasebe M."/>
            <person name="Kawaguchi M."/>
        </authorList>
    </citation>
    <scope>NUCLEOTIDE SEQUENCE</scope>
    <source>
        <strain evidence="2">AT787</strain>
    </source>
</reference>
<feature type="compositionally biased region" description="Basic and acidic residues" evidence="1">
    <location>
        <begin position="194"/>
        <end position="210"/>
    </location>
</feature>
<comment type="caution">
    <text evidence="2">The sequence shown here is derived from an EMBL/GenBank/DDBJ whole genome shotgun (WGS) entry which is preliminary data.</text>
</comment>
<keyword evidence="3" id="KW-1185">Reference proteome</keyword>
<dbReference type="EMBL" id="BRPK01000015">
    <property type="protein sequence ID" value="GLB43854.1"/>
    <property type="molecule type" value="Genomic_DNA"/>
</dbReference>
<feature type="compositionally biased region" description="Low complexity" evidence="1">
    <location>
        <begin position="47"/>
        <end position="58"/>
    </location>
</feature>
<dbReference type="AlphaFoldDB" id="A0A9P3UQF0"/>